<dbReference type="GO" id="GO:0006635">
    <property type="term" value="P:fatty acid beta-oxidation"/>
    <property type="evidence" value="ECO:0000318"/>
    <property type="project" value="GO_Central"/>
</dbReference>
<dbReference type="InterPro" id="IPR020616">
    <property type="entry name" value="Thiolase_N"/>
</dbReference>
<evidence type="ECO:0000259" key="20">
    <source>
        <dbReference type="Pfam" id="PF00108"/>
    </source>
</evidence>
<dbReference type="PANTHER" id="PTHR23309">
    <property type="entry name" value="3-HYDROXYACYL-COA DEHYROGENASE"/>
    <property type="match status" value="1"/>
</dbReference>
<dbReference type="InterPro" id="IPR036291">
    <property type="entry name" value="NAD(P)-bd_dom_sf"/>
</dbReference>
<dbReference type="Gene3D" id="3.40.47.10">
    <property type="match status" value="1"/>
</dbReference>
<comment type="pathway">
    <text evidence="4">Lipid metabolism; fatty acid beta-oxidation.</text>
</comment>
<dbReference type="UniPathway" id="UPA00659"/>
<dbReference type="Gene3D" id="1.10.10.10">
    <property type="entry name" value="Winged helix-like DNA-binding domain superfamily/Winged helix DNA-binding domain"/>
    <property type="match status" value="1"/>
</dbReference>
<dbReference type="GO" id="GO:0004300">
    <property type="term" value="F:enoyl-CoA hydratase activity"/>
    <property type="evidence" value="ECO:0007669"/>
    <property type="project" value="UniProtKB-EC"/>
</dbReference>
<feature type="domain" description="Thiolase N-terminal" evidence="20">
    <location>
        <begin position="808"/>
        <end position="923"/>
    </location>
</feature>
<dbReference type="GO" id="GO:0005777">
    <property type="term" value="C:peroxisome"/>
    <property type="evidence" value="ECO:0000318"/>
    <property type="project" value="GO_Central"/>
</dbReference>
<dbReference type="GO" id="GO:0008692">
    <property type="term" value="F:3-hydroxybutyryl-CoA epimerase activity"/>
    <property type="evidence" value="ECO:0007669"/>
    <property type="project" value="UniProtKB-EC"/>
</dbReference>
<dbReference type="InterPro" id="IPR036388">
    <property type="entry name" value="WH-like_DNA-bd_sf"/>
</dbReference>
<evidence type="ECO:0000256" key="1">
    <source>
        <dbReference type="ARBA" id="ARBA00000452"/>
    </source>
</evidence>
<name>A0A072TET5_MEDTR</name>
<dbReference type="EnsemblPlants" id="KEH15548">
    <property type="protein sequence ID" value="KEH15548"/>
    <property type="gene ID" value="MTR_0837s0020"/>
</dbReference>
<dbReference type="CDD" id="cd06558">
    <property type="entry name" value="crotonase-like"/>
    <property type="match status" value="1"/>
</dbReference>
<feature type="domain" description="3-hydroxyacyl-CoA dehydrogenase C-terminal" evidence="21">
    <location>
        <begin position="613"/>
        <end position="699"/>
    </location>
</feature>
<evidence type="ECO:0000256" key="17">
    <source>
        <dbReference type="ARBA" id="ARBA00023709"/>
    </source>
</evidence>
<evidence type="ECO:0000256" key="5">
    <source>
        <dbReference type="ARBA" id="ARBA00008750"/>
    </source>
</evidence>
<keyword evidence="8" id="KW-0276">Fatty acid metabolism</keyword>
<evidence type="ECO:0000313" key="24">
    <source>
        <dbReference type="EnsemblPlants" id="KEH15548"/>
    </source>
</evidence>
<dbReference type="InterPro" id="IPR008927">
    <property type="entry name" value="6-PGluconate_DH-like_C_sf"/>
</dbReference>
<dbReference type="GO" id="GO:0003857">
    <property type="term" value="F:(3S)-3-hydroxyacyl-CoA dehydrogenase (NAD+) activity"/>
    <property type="evidence" value="ECO:0000318"/>
    <property type="project" value="GO_Central"/>
</dbReference>
<comment type="catalytic activity">
    <reaction evidence="16">
        <text>(3S)-3-hydroxybutanoyl-CoA = (3R)-3-hydroxybutanoyl-CoA</text>
        <dbReference type="Rhea" id="RHEA:21760"/>
        <dbReference type="ChEBI" id="CHEBI:57315"/>
        <dbReference type="ChEBI" id="CHEBI:57316"/>
        <dbReference type="EC" id="5.1.2.3"/>
    </reaction>
</comment>
<dbReference type="Gene3D" id="1.10.1040.50">
    <property type="match status" value="1"/>
</dbReference>
<comment type="catalytic activity">
    <reaction evidence="17">
        <text>a (3S)-3-hydroxyacyl-CoA = a (2E)-enoyl-CoA + H2O</text>
        <dbReference type="Rhea" id="RHEA:16105"/>
        <dbReference type="ChEBI" id="CHEBI:15377"/>
        <dbReference type="ChEBI" id="CHEBI:57318"/>
        <dbReference type="ChEBI" id="CHEBI:58856"/>
        <dbReference type="EC" id="4.2.1.17"/>
    </reaction>
</comment>
<keyword evidence="11" id="KW-0443">Lipid metabolism</keyword>
<dbReference type="PROSITE" id="PS00166">
    <property type="entry name" value="ENOYL_COA_HYDRATASE"/>
    <property type="match status" value="1"/>
</dbReference>
<evidence type="ECO:0000256" key="2">
    <source>
        <dbReference type="ARBA" id="ARBA00000765"/>
    </source>
</evidence>
<dbReference type="Pfam" id="PF00378">
    <property type="entry name" value="ECH_1"/>
    <property type="match status" value="1"/>
</dbReference>
<dbReference type="PROSITE" id="PS00098">
    <property type="entry name" value="THIOLASE_1"/>
    <property type="match status" value="1"/>
</dbReference>
<organism evidence="23 25">
    <name type="scientific">Medicago truncatula</name>
    <name type="common">Barrel medic</name>
    <name type="synonym">Medicago tribuloides</name>
    <dbReference type="NCBI Taxonomy" id="3880"/>
    <lineage>
        <taxon>Eukaryota</taxon>
        <taxon>Viridiplantae</taxon>
        <taxon>Streptophyta</taxon>
        <taxon>Embryophyta</taxon>
        <taxon>Tracheophyta</taxon>
        <taxon>Spermatophyta</taxon>
        <taxon>Magnoliopsida</taxon>
        <taxon>eudicotyledons</taxon>
        <taxon>Gunneridae</taxon>
        <taxon>Pentapetalae</taxon>
        <taxon>rosids</taxon>
        <taxon>fabids</taxon>
        <taxon>Fabales</taxon>
        <taxon>Fabaceae</taxon>
        <taxon>Papilionoideae</taxon>
        <taxon>50 kb inversion clade</taxon>
        <taxon>NPAAA clade</taxon>
        <taxon>Hologalegina</taxon>
        <taxon>IRL clade</taxon>
        <taxon>Trifolieae</taxon>
        <taxon>Medicago</taxon>
    </lineage>
</organism>
<dbReference type="STRING" id="3880.A0A072TET5"/>
<evidence type="ECO:0000313" key="25">
    <source>
        <dbReference type="Proteomes" id="UP000002051"/>
    </source>
</evidence>
<evidence type="ECO:0000256" key="12">
    <source>
        <dbReference type="ARBA" id="ARBA00023140"/>
    </source>
</evidence>
<evidence type="ECO:0000256" key="18">
    <source>
        <dbReference type="ARBA" id="ARBA00023717"/>
    </source>
</evidence>
<evidence type="ECO:0000256" key="13">
    <source>
        <dbReference type="ARBA" id="ARBA00023235"/>
    </source>
</evidence>
<gene>
    <name evidence="23" type="ORF">MTR_0837s0020</name>
</gene>
<dbReference type="GO" id="GO:0004165">
    <property type="term" value="F:delta(3)-delta(2)-enoyl-CoA isomerase activity"/>
    <property type="evidence" value="ECO:0007669"/>
    <property type="project" value="UniProtKB-EC"/>
</dbReference>
<keyword evidence="15" id="KW-0511">Multifunctional enzyme</keyword>
<dbReference type="Pfam" id="PF00725">
    <property type="entry name" value="3HCDH"/>
    <property type="match status" value="1"/>
</dbReference>
<evidence type="ECO:0000259" key="22">
    <source>
        <dbReference type="Pfam" id="PF02737"/>
    </source>
</evidence>
<keyword evidence="9" id="KW-0560">Oxidoreductase</keyword>
<dbReference type="GO" id="GO:0003700">
    <property type="term" value="F:DNA-binding transcription factor activity"/>
    <property type="evidence" value="ECO:0007669"/>
    <property type="project" value="InterPro"/>
</dbReference>
<evidence type="ECO:0000256" key="15">
    <source>
        <dbReference type="ARBA" id="ARBA00023268"/>
    </source>
</evidence>
<keyword evidence="14" id="KW-0456">Lyase</keyword>
<protein>
    <submittedName>
        <fullName evidence="23">3-hydroxyacyl-CoA dehydrogenase NAD-binding protein, putative</fullName>
    </submittedName>
</protein>
<dbReference type="SUPFAM" id="SSF52096">
    <property type="entry name" value="ClpP/crotonase"/>
    <property type="match status" value="1"/>
</dbReference>
<dbReference type="EMBL" id="KL403561">
    <property type="protein sequence ID" value="KEH15548.1"/>
    <property type="molecule type" value="Genomic_DNA"/>
</dbReference>
<comment type="catalytic activity">
    <reaction evidence="1">
        <text>a (3Z)-enoyl-CoA = a 4-saturated (2E)-enoyl-CoA</text>
        <dbReference type="Rhea" id="RHEA:45900"/>
        <dbReference type="ChEBI" id="CHEBI:85097"/>
        <dbReference type="ChEBI" id="CHEBI:85489"/>
        <dbReference type="EC" id="5.3.3.8"/>
    </reaction>
</comment>
<dbReference type="SUPFAM" id="SSF53901">
    <property type="entry name" value="Thiolase-like"/>
    <property type="match status" value="1"/>
</dbReference>
<evidence type="ECO:0000256" key="11">
    <source>
        <dbReference type="ARBA" id="ARBA00023098"/>
    </source>
</evidence>
<evidence type="ECO:0000256" key="10">
    <source>
        <dbReference type="ARBA" id="ARBA00023027"/>
    </source>
</evidence>
<reference evidence="23 25" key="1">
    <citation type="journal article" date="2011" name="Nature">
        <title>The Medicago genome provides insight into the evolution of rhizobial symbioses.</title>
        <authorList>
            <person name="Young N.D."/>
            <person name="Debelle F."/>
            <person name="Oldroyd G.E."/>
            <person name="Geurts R."/>
            <person name="Cannon S.B."/>
            <person name="Udvardi M.K."/>
            <person name="Benedito V.A."/>
            <person name="Mayer K.F."/>
            <person name="Gouzy J."/>
            <person name="Schoof H."/>
            <person name="Van de Peer Y."/>
            <person name="Proost S."/>
            <person name="Cook D.R."/>
            <person name="Meyers B.C."/>
            <person name="Spannagl M."/>
            <person name="Cheung F."/>
            <person name="De Mita S."/>
            <person name="Krishnakumar V."/>
            <person name="Gundlach H."/>
            <person name="Zhou S."/>
            <person name="Mudge J."/>
            <person name="Bharti A.K."/>
            <person name="Murray J.D."/>
            <person name="Naoumkina M.A."/>
            <person name="Rosen B."/>
            <person name="Silverstein K.A."/>
            <person name="Tang H."/>
            <person name="Rombauts S."/>
            <person name="Zhao P.X."/>
            <person name="Zhou P."/>
            <person name="Barbe V."/>
            <person name="Bardou P."/>
            <person name="Bechner M."/>
            <person name="Bellec A."/>
            <person name="Berger A."/>
            <person name="Berges H."/>
            <person name="Bidwell S."/>
            <person name="Bisseling T."/>
            <person name="Choisne N."/>
            <person name="Couloux A."/>
            <person name="Denny R."/>
            <person name="Deshpande S."/>
            <person name="Dai X."/>
            <person name="Doyle J.J."/>
            <person name="Dudez A.M."/>
            <person name="Farmer A.D."/>
            <person name="Fouteau S."/>
            <person name="Franken C."/>
            <person name="Gibelin C."/>
            <person name="Gish J."/>
            <person name="Goldstein S."/>
            <person name="Gonzalez A.J."/>
            <person name="Green P.J."/>
            <person name="Hallab A."/>
            <person name="Hartog M."/>
            <person name="Hua A."/>
            <person name="Humphray S.J."/>
            <person name="Jeong D.H."/>
            <person name="Jing Y."/>
            <person name="Jocker A."/>
            <person name="Kenton S.M."/>
            <person name="Kim D.J."/>
            <person name="Klee K."/>
            <person name="Lai H."/>
            <person name="Lang C."/>
            <person name="Lin S."/>
            <person name="Macmil S.L."/>
            <person name="Magdelenat G."/>
            <person name="Matthews L."/>
            <person name="McCorrison J."/>
            <person name="Monaghan E.L."/>
            <person name="Mun J.H."/>
            <person name="Najar F.Z."/>
            <person name="Nicholson C."/>
            <person name="Noirot C."/>
            <person name="O'Bleness M."/>
            <person name="Paule C.R."/>
            <person name="Poulain J."/>
            <person name="Prion F."/>
            <person name="Qin B."/>
            <person name="Qu C."/>
            <person name="Retzel E.F."/>
            <person name="Riddle C."/>
            <person name="Sallet E."/>
            <person name="Samain S."/>
            <person name="Samson N."/>
            <person name="Sanders I."/>
            <person name="Saurat O."/>
            <person name="Scarpelli C."/>
            <person name="Schiex T."/>
            <person name="Segurens B."/>
            <person name="Severin A.J."/>
            <person name="Sherrier D.J."/>
            <person name="Shi R."/>
            <person name="Sims S."/>
            <person name="Singer S.R."/>
            <person name="Sinharoy S."/>
            <person name="Sterck L."/>
            <person name="Viollet A."/>
            <person name="Wang B.B."/>
            <person name="Wang K."/>
            <person name="Wang M."/>
            <person name="Wang X."/>
            <person name="Warfsmann J."/>
            <person name="Weissenbach J."/>
            <person name="White D.D."/>
            <person name="White J.D."/>
            <person name="Wiley G.B."/>
            <person name="Wincker P."/>
            <person name="Xing Y."/>
            <person name="Yang L."/>
            <person name="Yao Z."/>
            <person name="Ying F."/>
            <person name="Zhai J."/>
            <person name="Zhou L."/>
            <person name="Zuber A."/>
            <person name="Denarie J."/>
            <person name="Dixon R.A."/>
            <person name="May G.D."/>
            <person name="Schwartz D.C."/>
            <person name="Rogers J."/>
            <person name="Quetier F."/>
            <person name="Town C.D."/>
            <person name="Roe B.A."/>
        </authorList>
    </citation>
    <scope>NUCLEOTIDE SEQUENCE [LARGE SCALE GENOMIC DNA]</scope>
    <source>
        <strain evidence="23">A17</strain>
        <strain evidence="24 25">cv. Jemalong A17</strain>
    </source>
</reference>
<evidence type="ECO:0000256" key="16">
    <source>
        <dbReference type="ARBA" id="ARBA00023701"/>
    </source>
</evidence>
<dbReference type="InterPro" id="IPR006108">
    <property type="entry name" value="3HC_DH_C"/>
</dbReference>
<comment type="subunit">
    <text evidence="6">Monomer.</text>
</comment>
<accession>A0A072TET5</accession>
<dbReference type="InterPro" id="IPR016039">
    <property type="entry name" value="Thiolase-like"/>
</dbReference>
<dbReference type="InterPro" id="IPR029045">
    <property type="entry name" value="ClpP/crotonase-like_dom_sf"/>
</dbReference>
<dbReference type="InterPro" id="IPR018376">
    <property type="entry name" value="Enoyl-CoA_hyd/isom_CS"/>
</dbReference>
<dbReference type="Gene3D" id="3.90.226.10">
    <property type="entry name" value="2-enoyl-CoA Hydratase, Chain A, domain 1"/>
    <property type="match status" value="1"/>
</dbReference>
<comment type="catalytic activity">
    <reaction evidence="18">
        <text>a 4-saturated-(3S)-3-hydroxyacyl-CoA = a (3E)-enoyl-CoA + H2O</text>
        <dbReference type="Rhea" id="RHEA:20724"/>
        <dbReference type="ChEBI" id="CHEBI:15377"/>
        <dbReference type="ChEBI" id="CHEBI:58521"/>
        <dbReference type="ChEBI" id="CHEBI:137480"/>
        <dbReference type="EC" id="4.2.1.17"/>
    </reaction>
</comment>
<dbReference type="Proteomes" id="UP000002051">
    <property type="component" value="Unassembled WGS sequence"/>
</dbReference>
<evidence type="ECO:0000313" key="23">
    <source>
        <dbReference type="EMBL" id="KEH15548.1"/>
    </source>
</evidence>
<keyword evidence="7" id="KW-0808">Transferase</keyword>
<evidence type="ECO:0000256" key="14">
    <source>
        <dbReference type="ARBA" id="ARBA00023239"/>
    </source>
</evidence>
<evidence type="ECO:0000256" key="7">
    <source>
        <dbReference type="ARBA" id="ARBA00022679"/>
    </source>
</evidence>
<sequence length="962" mass="103246">MENWLYEHAQENGYGEVTPAMNRMFGHMGGRPVGLSELARRLSISRQAVHQCANDAAAMGLVEFCASELDARVVVMSRNSSAFCRKTGLTTRSHDALARIPRGKTRAIKTSIMIDNNRHAYGQCNRHLPGRECIRALQRHITDGLLETMLIELTHPFPGVAVFTLAHPPVNALSTPLRQALLAALRAAEADESVEAVVLAGNSRAFCAGADLKEFNEGTAFGYPSLTEVLVPFILAMSKPVVAAIEGCALGGGLELALWCHARVATHDAPLGLTETTLGLMPGAGGNQLLPRAIGLERALNLIVSGRVEPAKNFDGTALVDALSTRETLIEVAAGLGLRIARIGRPFPHLSARVVTHPEPAGFLAFAMAQARSRKDANRGMLVAIDALALSLKLPVLDGLKKEFALFTDVMQGEQAAAIRHAFFAQRESTKVLDLNPEAKAQPIKRAAVIGAGFMGSGIAHCLNRAGIEVFLHDANTDLAQSAVETLRSNADVDSTRLDVLPALSDLAEVDLVVEAVVESMEVKIEVFRMVDQHLKHGAILATNTSMLNIDQLAAATSRAQDVIGLHFFGPAPVMRLLEVVRAARTSDSTLATAMSLARQIKKVPVVAKVSPGFIGNRIFNRFLEAALELMARGVRPDHVDCALEKTGMRMGPFRTMDLIGNDILAKALDSHGAGVGQLHRLAAQKRFGVKTRLGWYRYDESGRQAKVDPDLEASLPLAQIADPAEIADQCLLALINEGARVLEEGVAQRASDIDVTFLLGYGFPRDLGGPMRYADRSGLAVIEQKLLDLKRRTGRACWEPAALIRLRTPFTRSWKGALNMTHGTTLGGHVVQHALARVDLDPARVEDVILGCANPEGANGNNIARQSAIRAGLPVTVPGVTVNRFCSSGLQAIAFAAQRIQTGECEILVAGGAESISEAVRHVAGATGRVWCTKPAASLRGAGFRKVCGRDRPDHNTGRHR</sequence>
<dbReference type="InterPro" id="IPR006176">
    <property type="entry name" value="3-OHacyl-CoA_DH_NAD-bd"/>
</dbReference>
<dbReference type="FunFam" id="3.40.50.720:FF:000009">
    <property type="entry name" value="Fatty oxidation complex, alpha subunit"/>
    <property type="match status" value="1"/>
</dbReference>
<keyword evidence="10" id="KW-0520">NAD</keyword>
<evidence type="ECO:0000259" key="21">
    <source>
        <dbReference type="Pfam" id="PF00725"/>
    </source>
</evidence>
<evidence type="ECO:0000256" key="19">
    <source>
        <dbReference type="RuleBase" id="RU003707"/>
    </source>
</evidence>
<dbReference type="HOGENOM" id="CLU_009834_16_3_1"/>
<evidence type="ECO:0000256" key="8">
    <source>
        <dbReference type="ARBA" id="ARBA00022832"/>
    </source>
</evidence>
<dbReference type="SUPFAM" id="SSF51735">
    <property type="entry name" value="NAD(P)-binding Rossmann-fold domains"/>
    <property type="match status" value="1"/>
</dbReference>
<dbReference type="GO" id="GO:0070403">
    <property type="term" value="F:NAD+ binding"/>
    <property type="evidence" value="ECO:0007669"/>
    <property type="project" value="InterPro"/>
</dbReference>
<evidence type="ECO:0000256" key="3">
    <source>
        <dbReference type="ARBA" id="ARBA00004275"/>
    </source>
</evidence>
<proteinExistence type="inferred from homology"/>
<dbReference type="Gene3D" id="3.40.50.720">
    <property type="entry name" value="NAD(P)-binding Rossmann-like Domain"/>
    <property type="match status" value="1"/>
</dbReference>
<comment type="similarity">
    <text evidence="5">In the N-terminal section; belongs to the enoyl-CoA hydratase/isomerase family.</text>
</comment>
<comment type="subcellular location">
    <subcellularLocation>
        <location evidence="3">Peroxisome</location>
    </subcellularLocation>
</comment>
<dbReference type="Pfam" id="PF02737">
    <property type="entry name" value="3HCDH_N"/>
    <property type="match status" value="1"/>
</dbReference>
<evidence type="ECO:0000256" key="9">
    <source>
        <dbReference type="ARBA" id="ARBA00023002"/>
    </source>
</evidence>
<keyword evidence="12" id="KW-0576">Peroxisome</keyword>
<evidence type="ECO:0000256" key="4">
    <source>
        <dbReference type="ARBA" id="ARBA00005005"/>
    </source>
</evidence>
<dbReference type="AlphaFoldDB" id="A0A072TET5"/>
<dbReference type="InterPro" id="IPR020615">
    <property type="entry name" value="Thiolase_acyl_enz_int_AS"/>
</dbReference>
<dbReference type="SUPFAM" id="SSF48179">
    <property type="entry name" value="6-phosphogluconate dehydrogenase C-terminal domain-like"/>
    <property type="match status" value="2"/>
</dbReference>
<keyword evidence="13" id="KW-0413">Isomerase</keyword>
<comment type="catalytic activity">
    <reaction evidence="2">
        <text>a (3E)-enoyl-CoA = a 4-saturated (2E)-enoyl-CoA</text>
        <dbReference type="Rhea" id="RHEA:45228"/>
        <dbReference type="ChEBI" id="CHEBI:58521"/>
        <dbReference type="ChEBI" id="CHEBI:85097"/>
        <dbReference type="EC" id="5.3.3.8"/>
    </reaction>
</comment>
<dbReference type="InterPro" id="IPR001753">
    <property type="entry name" value="Enoyl-CoA_hydra/iso"/>
</dbReference>
<reference evidence="23 25" key="2">
    <citation type="journal article" date="2014" name="BMC Genomics">
        <title>An improved genome release (version Mt4.0) for the model legume Medicago truncatula.</title>
        <authorList>
            <person name="Tang H."/>
            <person name="Krishnakumar V."/>
            <person name="Bidwell S."/>
            <person name="Rosen B."/>
            <person name="Chan A."/>
            <person name="Zhou S."/>
            <person name="Gentzbittel L."/>
            <person name="Childs K.L."/>
            <person name="Yandell M."/>
            <person name="Gundlach H."/>
            <person name="Mayer K.F."/>
            <person name="Schwartz D.C."/>
            <person name="Town C.D."/>
        </authorList>
    </citation>
    <scope>GENOME REANNOTATION</scope>
    <source>
        <strain evidence="23">A17</strain>
        <strain evidence="24 25">cv. Jemalong A17</strain>
    </source>
</reference>
<reference evidence="24" key="3">
    <citation type="submission" date="2015-06" db="UniProtKB">
        <authorList>
            <consortium name="EnsemblPlants"/>
        </authorList>
    </citation>
    <scope>IDENTIFICATION</scope>
    <source>
        <strain evidence="24">cv. Jemalong A17</strain>
    </source>
</reference>
<dbReference type="GO" id="GO:0016747">
    <property type="term" value="F:acyltransferase activity, transferring groups other than amino-acyl groups"/>
    <property type="evidence" value="ECO:0007669"/>
    <property type="project" value="InterPro"/>
</dbReference>
<evidence type="ECO:0000256" key="6">
    <source>
        <dbReference type="ARBA" id="ARBA00011245"/>
    </source>
</evidence>
<keyword evidence="25" id="KW-1185">Reference proteome</keyword>
<feature type="domain" description="3-hydroxyacyl-CoA dehydrogenase NAD binding" evidence="22">
    <location>
        <begin position="447"/>
        <end position="609"/>
    </location>
</feature>
<dbReference type="PANTHER" id="PTHR23309:SF49">
    <property type="entry name" value="PEROXISOMAL BIFUNCTIONAL ENZYME"/>
    <property type="match status" value="1"/>
</dbReference>
<comment type="similarity">
    <text evidence="19">Belongs to the enoyl-CoA hydratase/isomerase family.</text>
</comment>
<dbReference type="Pfam" id="PF00108">
    <property type="entry name" value="Thiolase_N"/>
    <property type="match status" value="1"/>
</dbReference>